<gene>
    <name evidence="1" type="ORF">CPJCM30710_13830</name>
</gene>
<comment type="caution">
    <text evidence="1">The sequence shown here is derived from an EMBL/GenBank/DDBJ whole genome shotgun (WGS) entry which is preliminary data.</text>
</comment>
<reference evidence="1" key="1">
    <citation type="submission" date="2021-03" db="EMBL/GenBank/DDBJ databases">
        <title>Taxonomic study of Clostridium polyendosporum from meadow-gley soil under rice.</title>
        <authorList>
            <person name="Kobayashi H."/>
            <person name="Tanizawa Y."/>
            <person name="Yagura M."/>
        </authorList>
    </citation>
    <scope>NUCLEOTIDE SEQUENCE</scope>
    <source>
        <strain evidence="1">JCM 30710</strain>
    </source>
</reference>
<name>A0A919RYR4_9CLOT</name>
<protein>
    <submittedName>
        <fullName evidence="1">Uncharacterized protein</fullName>
    </submittedName>
</protein>
<evidence type="ECO:0000313" key="1">
    <source>
        <dbReference type="EMBL" id="GIM28717.1"/>
    </source>
</evidence>
<keyword evidence="2" id="KW-1185">Reference proteome</keyword>
<dbReference type="Proteomes" id="UP000679179">
    <property type="component" value="Unassembled WGS sequence"/>
</dbReference>
<dbReference type="EMBL" id="BOPZ01000009">
    <property type="protein sequence ID" value="GIM28717.1"/>
    <property type="molecule type" value="Genomic_DNA"/>
</dbReference>
<dbReference type="AlphaFoldDB" id="A0A919RYR4"/>
<organism evidence="1 2">
    <name type="scientific">Clostridium polyendosporum</name>
    <dbReference type="NCBI Taxonomy" id="69208"/>
    <lineage>
        <taxon>Bacteria</taxon>
        <taxon>Bacillati</taxon>
        <taxon>Bacillota</taxon>
        <taxon>Clostridia</taxon>
        <taxon>Eubacteriales</taxon>
        <taxon>Clostridiaceae</taxon>
        <taxon>Clostridium</taxon>
    </lineage>
</organism>
<proteinExistence type="predicted"/>
<sequence>MLTPEKKVEPYSGTVDRSAQDILFQSAKVNISDLSARIRIDENRLDELIASTNQVKDFKSEIKDKKVNLYVNTKVLDIVPSQYKLILDAYPQQNNLILKLNEAYLGRVKLANKTVMSVLKQHESQYVTIDEDQSLITVKNPYVMVKNVDFEDDVLGIFAYIDKSKLPTSIQKQIDSLKNILVQ</sequence>
<evidence type="ECO:0000313" key="2">
    <source>
        <dbReference type="Proteomes" id="UP000679179"/>
    </source>
</evidence>
<accession>A0A919RYR4</accession>